<protein>
    <recommendedName>
        <fullName evidence="4">YqfQ-like protein</fullName>
    </recommendedName>
</protein>
<keyword evidence="3" id="KW-1185">Reference proteome</keyword>
<dbReference type="Pfam" id="PF14181">
    <property type="entry name" value="YqfQ"/>
    <property type="match status" value="1"/>
</dbReference>
<gene>
    <name evidence="2" type="ORF">GCM10010978_17600</name>
</gene>
<sequence>MFLQQGPGMYPARMNRNRHPFRLGAPRHPFPHRSVPAARTNSLTNIADKGITGLSKTLTNVQQILNVVQTTAPIIQEYGPMVKNLPAMYRMMKAFKEIQAMDGGEEEEKKEKAEHKVKETEQTTSRQRTGVSKPKLFI</sequence>
<organism evidence="2 3">
    <name type="scientific">Compostibacillus humi</name>
    <dbReference type="NCBI Taxonomy" id="1245525"/>
    <lineage>
        <taxon>Bacteria</taxon>
        <taxon>Bacillati</taxon>
        <taxon>Bacillota</taxon>
        <taxon>Bacilli</taxon>
        <taxon>Bacillales</taxon>
        <taxon>Bacillaceae</taxon>
        <taxon>Compostibacillus</taxon>
    </lineage>
</organism>
<dbReference type="EMBL" id="BMEV01000029">
    <property type="protein sequence ID" value="GFZ76371.1"/>
    <property type="molecule type" value="Genomic_DNA"/>
</dbReference>
<dbReference type="AlphaFoldDB" id="A0A8J2X8U9"/>
<feature type="compositionally biased region" description="Basic and acidic residues" evidence="1">
    <location>
        <begin position="107"/>
        <end position="121"/>
    </location>
</feature>
<evidence type="ECO:0000256" key="1">
    <source>
        <dbReference type="SAM" id="MobiDB-lite"/>
    </source>
</evidence>
<dbReference type="RefSeq" id="WP_188392030.1">
    <property type="nucleotide sequence ID" value="NZ_BMEV01000029.1"/>
</dbReference>
<name>A0A8J2X8U9_9BACI</name>
<evidence type="ECO:0008006" key="4">
    <source>
        <dbReference type="Google" id="ProtNLM"/>
    </source>
</evidence>
<accession>A0A8J2X8U9</accession>
<reference evidence="2" key="2">
    <citation type="submission" date="2020-09" db="EMBL/GenBank/DDBJ databases">
        <authorList>
            <person name="Sun Q."/>
            <person name="Zhou Y."/>
        </authorList>
    </citation>
    <scope>NUCLEOTIDE SEQUENCE</scope>
    <source>
        <strain evidence="2">CGMCC 1.12360</strain>
    </source>
</reference>
<evidence type="ECO:0000313" key="3">
    <source>
        <dbReference type="Proteomes" id="UP000602050"/>
    </source>
</evidence>
<reference evidence="2" key="1">
    <citation type="journal article" date="2014" name="Int. J. Syst. Evol. Microbiol.">
        <title>Complete genome sequence of Corynebacterium casei LMG S-19264T (=DSM 44701T), isolated from a smear-ripened cheese.</title>
        <authorList>
            <consortium name="US DOE Joint Genome Institute (JGI-PGF)"/>
            <person name="Walter F."/>
            <person name="Albersmeier A."/>
            <person name="Kalinowski J."/>
            <person name="Ruckert C."/>
        </authorList>
    </citation>
    <scope>NUCLEOTIDE SEQUENCE</scope>
    <source>
        <strain evidence="2">CGMCC 1.12360</strain>
    </source>
</reference>
<proteinExistence type="predicted"/>
<dbReference type="Proteomes" id="UP000602050">
    <property type="component" value="Unassembled WGS sequence"/>
</dbReference>
<dbReference type="InterPro" id="IPR025571">
    <property type="entry name" value="YqfQ"/>
</dbReference>
<comment type="caution">
    <text evidence="2">The sequence shown here is derived from an EMBL/GenBank/DDBJ whole genome shotgun (WGS) entry which is preliminary data.</text>
</comment>
<feature type="region of interest" description="Disordered" evidence="1">
    <location>
        <begin position="101"/>
        <end position="138"/>
    </location>
</feature>
<evidence type="ECO:0000313" key="2">
    <source>
        <dbReference type="EMBL" id="GFZ76371.1"/>
    </source>
</evidence>